<proteinExistence type="predicted"/>
<dbReference type="PROSITE" id="PS51257">
    <property type="entry name" value="PROKAR_LIPOPROTEIN"/>
    <property type="match status" value="1"/>
</dbReference>
<sequence length="62" mass="7038">MRYLIVVLLLLPWISGCCLDIEENQRLGNIITYERGKVCTDSTQRGLSSSAKLCFSRVCKRS</sequence>
<evidence type="ECO:0000313" key="1">
    <source>
        <dbReference type="EMBL" id="KKN92289.1"/>
    </source>
</evidence>
<reference evidence="1" key="1">
    <citation type="journal article" date="2015" name="Nature">
        <title>Complex archaea that bridge the gap between prokaryotes and eukaryotes.</title>
        <authorList>
            <person name="Spang A."/>
            <person name="Saw J.H."/>
            <person name="Jorgensen S.L."/>
            <person name="Zaremba-Niedzwiedzka K."/>
            <person name="Martijn J."/>
            <person name="Lind A.E."/>
            <person name="van Eijk R."/>
            <person name="Schleper C."/>
            <person name="Guy L."/>
            <person name="Ettema T.J."/>
        </authorList>
    </citation>
    <scope>NUCLEOTIDE SEQUENCE</scope>
</reference>
<organism evidence="1">
    <name type="scientific">marine sediment metagenome</name>
    <dbReference type="NCBI Taxonomy" id="412755"/>
    <lineage>
        <taxon>unclassified sequences</taxon>
        <taxon>metagenomes</taxon>
        <taxon>ecological metagenomes</taxon>
    </lineage>
</organism>
<dbReference type="AlphaFoldDB" id="A0A0F9UKY8"/>
<name>A0A0F9UKY8_9ZZZZ</name>
<evidence type="ECO:0008006" key="2">
    <source>
        <dbReference type="Google" id="ProtNLM"/>
    </source>
</evidence>
<accession>A0A0F9UKY8</accession>
<gene>
    <name evidence="1" type="ORF">LCGC14_0207800</name>
</gene>
<comment type="caution">
    <text evidence="1">The sequence shown here is derived from an EMBL/GenBank/DDBJ whole genome shotgun (WGS) entry which is preliminary data.</text>
</comment>
<dbReference type="EMBL" id="LAZR01000095">
    <property type="protein sequence ID" value="KKN92289.1"/>
    <property type="molecule type" value="Genomic_DNA"/>
</dbReference>
<protein>
    <recommendedName>
        <fullName evidence="2">Lipoprotein</fullName>
    </recommendedName>
</protein>